<evidence type="ECO:0000256" key="3">
    <source>
        <dbReference type="ARBA" id="ARBA00022833"/>
    </source>
</evidence>
<dbReference type="PANTHER" id="PTHR13182">
    <property type="entry name" value="ZINC FINGER PROTEIN 622"/>
    <property type="match status" value="1"/>
</dbReference>
<dbReference type="GO" id="GO:0030687">
    <property type="term" value="C:preribosome, large subunit precursor"/>
    <property type="evidence" value="ECO:0007669"/>
    <property type="project" value="TreeGrafter"/>
</dbReference>
<keyword evidence="1" id="KW-0479">Metal-binding</keyword>
<sequence length="401" mass="45245">MVGSCQACNMRFASLDEMRQHYTTDFHVANVRARVEGEAKMTAAEFRRRTMKDDDQKPIFSCKLCNKKFHSVQTLQSHVKSTEHLMKKEQRIIERDSVAGSMLSSTSLGSAALGLHRRHRAHLRARAKAKEAADTDRTLTEVEAEEAAAEAAAQGKKARKAPKASAADDVGPVKVSADDREADVTETRCLFCGVQNKTMRKNLKHMLIAHDFTIPLEERCKDPRGLLQYLSRKMNGLMCLVCGDSTKRYDTLEALRAHMAAANHERVVLSSEYNDFYEGTLDDGEAAVVPGLMDGGSTALVVRSGSDKPKRVLYKRDHQAPLANKRLTETPQEMAQRRLLTAQGARDTQLMLREHRQETQKERTKHFKTMNQLYRHQKLCLMRVGIKKLWKKGYDGEGEMA</sequence>
<accession>A0A7S1PLX5</accession>
<evidence type="ECO:0000256" key="5">
    <source>
        <dbReference type="SAM" id="MobiDB-lite"/>
    </source>
</evidence>
<dbReference type="Gene3D" id="3.30.160.60">
    <property type="entry name" value="Classic Zinc Finger"/>
    <property type="match status" value="1"/>
</dbReference>
<organism evidence="7">
    <name type="scientific">Neobodo designis</name>
    <name type="common">Flagellated protozoan</name>
    <name type="synonym">Bodo designis</name>
    <dbReference type="NCBI Taxonomy" id="312471"/>
    <lineage>
        <taxon>Eukaryota</taxon>
        <taxon>Discoba</taxon>
        <taxon>Euglenozoa</taxon>
        <taxon>Kinetoplastea</taxon>
        <taxon>Metakinetoplastina</taxon>
        <taxon>Neobodonida</taxon>
        <taxon>Neobodo</taxon>
    </lineage>
</organism>
<dbReference type="SMART" id="SM00355">
    <property type="entry name" value="ZnF_C2H2"/>
    <property type="match status" value="4"/>
</dbReference>
<dbReference type="GO" id="GO:0042273">
    <property type="term" value="P:ribosomal large subunit biogenesis"/>
    <property type="evidence" value="ECO:0007669"/>
    <property type="project" value="TreeGrafter"/>
</dbReference>
<feature type="compositionally biased region" description="Basic and acidic residues" evidence="5">
    <location>
        <begin position="128"/>
        <end position="140"/>
    </location>
</feature>
<dbReference type="InterPro" id="IPR013087">
    <property type="entry name" value="Znf_C2H2_type"/>
</dbReference>
<proteinExistence type="predicted"/>
<feature type="domain" description="C2H2-type" evidence="6">
    <location>
        <begin position="60"/>
        <end position="89"/>
    </location>
</feature>
<dbReference type="Pfam" id="PF12171">
    <property type="entry name" value="zf-C2H2_jaz"/>
    <property type="match status" value="1"/>
</dbReference>
<evidence type="ECO:0000256" key="4">
    <source>
        <dbReference type="PROSITE-ProRule" id="PRU00042"/>
    </source>
</evidence>
<dbReference type="SUPFAM" id="SSF57667">
    <property type="entry name" value="beta-beta-alpha zinc fingers"/>
    <property type="match status" value="3"/>
</dbReference>
<reference evidence="7" key="1">
    <citation type="submission" date="2021-01" db="EMBL/GenBank/DDBJ databases">
        <authorList>
            <person name="Corre E."/>
            <person name="Pelletier E."/>
            <person name="Niang G."/>
            <person name="Scheremetjew M."/>
            <person name="Finn R."/>
            <person name="Kale V."/>
            <person name="Holt S."/>
            <person name="Cochrane G."/>
            <person name="Meng A."/>
            <person name="Brown T."/>
            <person name="Cohen L."/>
        </authorList>
    </citation>
    <scope>NUCLEOTIDE SEQUENCE</scope>
    <source>
        <strain evidence="7">CCAP 1951/1</strain>
    </source>
</reference>
<dbReference type="PANTHER" id="PTHR13182:SF8">
    <property type="entry name" value="CYTOPLASMIC 60S SUBUNIT BIOGENESIS FACTOR ZNF622"/>
    <property type="match status" value="1"/>
</dbReference>
<name>A0A7S1PLX5_NEODS</name>
<dbReference type="InterPro" id="IPR040025">
    <property type="entry name" value="Znf622/Rei1/Reh1"/>
</dbReference>
<evidence type="ECO:0000256" key="1">
    <source>
        <dbReference type="ARBA" id="ARBA00022723"/>
    </source>
</evidence>
<dbReference type="PROSITE" id="PS00028">
    <property type="entry name" value="ZINC_FINGER_C2H2_1"/>
    <property type="match status" value="2"/>
</dbReference>
<feature type="region of interest" description="Disordered" evidence="5">
    <location>
        <begin position="126"/>
        <end position="173"/>
    </location>
</feature>
<dbReference type="Pfam" id="PF12874">
    <property type="entry name" value="zf-met"/>
    <property type="match status" value="1"/>
</dbReference>
<dbReference type="Pfam" id="PF12756">
    <property type="entry name" value="zf-C2H2_2"/>
    <property type="match status" value="1"/>
</dbReference>
<evidence type="ECO:0000259" key="6">
    <source>
        <dbReference type="PROSITE" id="PS50157"/>
    </source>
</evidence>
<evidence type="ECO:0000313" key="7">
    <source>
        <dbReference type="EMBL" id="CAD9088055.1"/>
    </source>
</evidence>
<dbReference type="InterPro" id="IPR041661">
    <property type="entry name" value="ZN622/Rei1/Reh1_Znf-C2H2"/>
</dbReference>
<dbReference type="GO" id="GO:0008270">
    <property type="term" value="F:zinc ion binding"/>
    <property type="evidence" value="ECO:0007669"/>
    <property type="project" value="UniProtKB-KW"/>
</dbReference>
<dbReference type="PROSITE" id="PS50157">
    <property type="entry name" value="ZINC_FINGER_C2H2_2"/>
    <property type="match status" value="1"/>
</dbReference>
<keyword evidence="2 4" id="KW-0863">Zinc-finger</keyword>
<dbReference type="AlphaFoldDB" id="A0A7S1PLX5"/>
<dbReference type="InterPro" id="IPR022755">
    <property type="entry name" value="Znf_C2H2_jaz"/>
</dbReference>
<dbReference type="InterPro" id="IPR036236">
    <property type="entry name" value="Znf_C2H2_sf"/>
</dbReference>
<evidence type="ECO:0000256" key="2">
    <source>
        <dbReference type="ARBA" id="ARBA00022771"/>
    </source>
</evidence>
<dbReference type="EMBL" id="HBGF01000331">
    <property type="protein sequence ID" value="CAD9088055.1"/>
    <property type="molecule type" value="Transcribed_RNA"/>
</dbReference>
<gene>
    <name evidence="7" type="ORF">NDES1114_LOCUS242</name>
</gene>
<protein>
    <recommendedName>
        <fullName evidence="6">C2H2-type domain-containing protein</fullName>
    </recommendedName>
</protein>
<keyword evidence="3" id="KW-0862">Zinc</keyword>